<dbReference type="eggNOG" id="ENOG5033EMI">
    <property type="taxonomic scope" value="Bacteria"/>
</dbReference>
<reference evidence="3 4" key="1">
    <citation type="journal article" date="2011" name="EMBO J.">
        <title>Structural diversity of bacterial flagellar motors.</title>
        <authorList>
            <person name="Chen S."/>
            <person name="Beeby M."/>
            <person name="Murphy G.E."/>
            <person name="Leadbetter J.R."/>
            <person name="Hendrixson D.R."/>
            <person name="Briegel A."/>
            <person name="Li Z."/>
            <person name="Shi J."/>
            <person name="Tocheva E.I."/>
            <person name="Muller A."/>
            <person name="Dobro M.J."/>
            <person name="Jensen G.J."/>
        </authorList>
    </citation>
    <scope>NUCLEOTIDE SEQUENCE [LARGE SCALE GENOMIC DNA]</scope>
    <source>
        <strain evidence="3 4">DSM 6540</strain>
    </source>
</reference>
<evidence type="ECO:0000256" key="2">
    <source>
        <dbReference type="SAM" id="Phobius"/>
    </source>
</evidence>
<accession>F7NL70</accession>
<dbReference type="Proteomes" id="UP000003240">
    <property type="component" value="Unassembled WGS sequence"/>
</dbReference>
<evidence type="ECO:0000313" key="4">
    <source>
        <dbReference type="Proteomes" id="UP000003240"/>
    </source>
</evidence>
<comment type="caution">
    <text evidence="3">The sequence shown here is derived from an EMBL/GenBank/DDBJ whole genome shotgun (WGS) entry which is preliminary data.</text>
</comment>
<organism evidence="3 4">
    <name type="scientific">Acetonema longum DSM 6540</name>
    <dbReference type="NCBI Taxonomy" id="1009370"/>
    <lineage>
        <taxon>Bacteria</taxon>
        <taxon>Bacillati</taxon>
        <taxon>Bacillota</taxon>
        <taxon>Negativicutes</taxon>
        <taxon>Acetonemataceae</taxon>
        <taxon>Acetonema</taxon>
    </lineage>
</organism>
<dbReference type="STRING" id="1009370.ALO_14212"/>
<dbReference type="AlphaFoldDB" id="F7NL70"/>
<evidence type="ECO:0000313" key="3">
    <source>
        <dbReference type="EMBL" id="EGO63175.1"/>
    </source>
</evidence>
<feature type="region of interest" description="Disordered" evidence="1">
    <location>
        <begin position="84"/>
        <end position="105"/>
    </location>
</feature>
<keyword evidence="2" id="KW-0472">Membrane</keyword>
<dbReference type="EMBL" id="AFGF01000126">
    <property type="protein sequence ID" value="EGO63175.1"/>
    <property type="molecule type" value="Genomic_DNA"/>
</dbReference>
<dbReference type="OrthoDB" id="1683241at2"/>
<feature type="transmembrane region" description="Helical" evidence="2">
    <location>
        <begin position="32"/>
        <end position="58"/>
    </location>
</feature>
<protein>
    <submittedName>
        <fullName evidence="3">Uncharacterized protein</fullName>
    </submittedName>
</protein>
<name>F7NL70_9FIRM</name>
<keyword evidence="2" id="KW-1133">Transmembrane helix</keyword>
<proteinExistence type="predicted"/>
<keyword evidence="4" id="KW-1185">Reference proteome</keyword>
<dbReference type="RefSeq" id="WP_004573415.1">
    <property type="nucleotide sequence ID" value="NZ_AFGF01000126.1"/>
</dbReference>
<gene>
    <name evidence="3" type="ORF">ALO_14212</name>
</gene>
<sequence>MLKIKIAALMALMAGTLTLAVGFTNDIRMLTLFYRFITSTVIFGLCGYVAGSVAVNYLDTIQYEKPQGRNLDIVSEQLDFKDLEDSSPFQPLTPENFERVSSQGN</sequence>
<keyword evidence="2" id="KW-0812">Transmembrane</keyword>
<evidence type="ECO:0000256" key="1">
    <source>
        <dbReference type="SAM" id="MobiDB-lite"/>
    </source>
</evidence>